<keyword evidence="1" id="KW-0805">Transcription regulation</keyword>
<comment type="caution">
    <text evidence="6">The sequence shown here is derived from an EMBL/GenBank/DDBJ whole genome shotgun (WGS) entry which is preliminary data.</text>
</comment>
<protein>
    <submittedName>
        <fullName evidence="6">TetR family transcriptional regulator</fullName>
    </submittedName>
</protein>
<dbReference type="GO" id="GO:0003700">
    <property type="term" value="F:DNA-binding transcription factor activity"/>
    <property type="evidence" value="ECO:0007669"/>
    <property type="project" value="TreeGrafter"/>
</dbReference>
<evidence type="ECO:0000256" key="3">
    <source>
        <dbReference type="ARBA" id="ARBA00023163"/>
    </source>
</evidence>
<proteinExistence type="predicted"/>
<keyword evidence="2 4" id="KW-0238">DNA-binding</keyword>
<evidence type="ECO:0000256" key="2">
    <source>
        <dbReference type="ARBA" id="ARBA00023125"/>
    </source>
</evidence>
<dbReference type="RefSeq" id="WP_147134484.1">
    <property type="nucleotide sequence ID" value="NZ_BAABIJ010000001.1"/>
</dbReference>
<dbReference type="PANTHER" id="PTHR30055">
    <property type="entry name" value="HTH-TYPE TRANSCRIPTIONAL REGULATOR RUTR"/>
    <property type="match status" value="1"/>
</dbReference>
<accession>A0A562VCL8</accession>
<dbReference type="PROSITE" id="PS01081">
    <property type="entry name" value="HTH_TETR_1"/>
    <property type="match status" value="1"/>
</dbReference>
<feature type="DNA-binding region" description="H-T-H motif" evidence="4">
    <location>
        <begin position="34"/>
        <end position="53"/>
    </location>
</feature>
<dbReference type="Gene3D" id="1.10.357.10">
    <property type="entry name" value="Tetracycline Repressor, domain 2"/>
    <property type="match status" value="1"/>
</dbReference>
<sequence>MPRPFDEAAHARRRDGFLDAAQHLLQTVGFDAMSVQDVLARTGASKGAFYHYFDSKSDLLDAVLDRMFEEMLASAAPAIRDSELSALERLNRFFAGQGAWKTARRPLVLAAARAWYGDANAVARVRMRRRSAEEFARLLTDVVRLGVAEGVFDVDDPRVAARMVYALLQDFHDGLIDWFTTDRRATPEQVAEVIDAVAGYQTGMERVLAAPRGAIHLVDADTMRDWLT</sequence>
<dbReference type="Pfam" id="PF00440">
    <property type="entry name" value="TetR_N"/>
    <property type="match status" value="1"/>
</dbReference>
<dbReference type="InterPro" id="IPR009057">
    <property type="entry name" value="Homeodomain-like_sf"/>
</dbReference>
<dbReference type="GO" id="GO:0000976">
    <property type="term" value="F:transcription cis-regulatory region binding"/>
    <property type="evidence" value="ECO:0007669"/>
    <property type="project" value="TreeGrafter"/>
</dbReference>
<dbReference type="Pfam" id="PF17932">
    <property type="entry name" value="TetR_C_24"/>
    <property type="match status" value="1"/>
</dbReference>
<dbReference type="PANTHER" id="PTHR30055:SF240">
    <property type="entry name" value="HTH-TYPE TRANSCRIPTIONAL REGULATOR ACRR"/>
    <property type="match status" value="1"/>
</dbReference>
<keyword evidence="3" id="KW-0804">Transcription</keyword>
<dbReference type="SUPFAM" id="SSF46689">
    <property type="entry name" value="Homeodomain-like"/>
    <property type="match status" value="1"/>
</dbReference>
<reference evidence="6 7" key="1">
    <citation type="journal article" date="2013" name="Stand. Genomic Sci.">
        <title>Genomic Encyclopedia of Type Strains, Phase I: The one thousand microbial genomes (KMG-I) project.</title>
        <authorList>
            <person name="Kyrpides N.C."/>
            <person name="Woyke T."/>
            <person name="Eisen J.A."/>
            <person name="Garrity G."/>
            <person name="Lilburn T.G."/>
            <person name="Beck B.J."/>
            <person name="Whitman W.B."/>
            <person name="Hugenholtz P."/>
            <person name="Klenk H.P."/>
        </authorList>
    </citation>
    <scope>NUCLEOTIDE SEQUENCE [LARGE SCALE GENOMIC DNA]</scope>
    <source>
        <strain evidence="6 7">DSM 45044</strain>
    </source>
</reference>
<dbReference type="InterPro" id="IPR050109">
    <property type="entry name" value="HTH-type_TetR-like_transc_reg"/>
</dbReference>
<dbReference type="InterPro" id="IPR041490">
    <property type="entry name" value="KstR2_TetR_C"/>
</dbReference>
<dbReference type="InterPro" id="IPR036271">
    <property type="entry name" value="Tet_transcr_reg_TetR-rel_C_sf"/>
</dbReference>
<dbReference type="InterPro" id="IPR001647">
    <property type="entry name" value="HTH_TetR"/>
</dbReference>
<dbReference type="Proteomes" id="UP000321617">
    <property type="component" value="Unassembled WGS sequence"/>
</dbReference>
<dbReference type="EMBL" id="VLLL01000005">
    <property type="protein sequence ID" value="TWJ15577.1"/>
    <property type="molecule type" value="Genomic_DNA"/>
</dbReference>
<name>A0A562VCL8_9ACTN</name>
<dbReference type="SUPFAM" id="SSF48498">
    <property type="entry name" value="Tetracyclin repressor-like, C-terminal domain"/>
    <property type="match status" value="1"/>
</dbReference>
<dbReference type="InterPro" id="IPR023772">
    <property type="entry name" value="DNA-bd_HTH_TetR-type_CS"/>
</dbReference>
<dbReference type="OrthoDB" id="9802498at2"/>
<keyword evidence="7" id="KW-1185">Reference proteome</keyword>
<evidence type="ECO:0000259" key="5">
    <source>
        <dbReference type="PROSITE" id="PS50977"/>
    </source>
</evidence>
<dbReference type="PROSITE" id="PS50977">
    <property type="entry name" value="HTH_TETR_2"/>
    <property type="match status" value="1"/>
</dbReference>
<feature type="domain" description="HTH tetR-type" evidence="5">
    <location>
        <begin position="11"/>
        <end position="71"/>
    </location>
</feature>
<gene>
    <name evidence="6" type="ORF">LX16_1288</name>
</gene>
<evidence type="ECO:0000256" key="4">
    <source>
        <dbReference type="PROSITE-ProRule" id="PRU00335"/>
    </source>
</evidence>
<evidence type="ECO:0000313" key="7">
    <source>
        <dbReference type="Proteomes" id="UP000321617"/>
    </source>
</evidence>
<evidence type="ECO:0000256" key="1">
    <source>
        <dbReference type="ARBA" id="ARBA00023015"/>
    </source>
</evidence>
<evidence type="ECO:0000313" key="6">
    <source>
        <dbReference type="EMBL" id="TWJ15577.1"/>
    </source>
</evidence>
<dbReference type="AlphaFoldDB" id="A0A562VCL8"/>
<dbReference type="PRINTS" id="PR00455">
    <property type="entry name" value="HTHTETR"/>
</dbReference>
<organism evidence="6 7">
    <name type="scientific">Stackebrandtia albiflava</name>
    <dbReference type="NCBI Taxonomy" id="406432"/>
    <lineage>
        <taxon>Bacteria</taxon>
        <taxon>Bacillati</taxon>
        <taxon>Actinomycetota</taxon>
        <taxon>Actinomycetes</taxon>
        <taxon>Glycomycetales</taxon>
        <taxon>Glycomycetaceae</taxon>
        <taxon>Stackebrandtia</taxon>
    </lineage>
</organism>